<dbReference type="PROSITE" id="PS50113">
    <property type="entry name" value="PAC"/>
    <property type="match status" value="1"/>
</dbReference>
<dbReference type="InterPro" id="IPR007891">
    <property type="entry name" value="CHASE3"/>
</dbReference>
<dbReference type="SMART" id="SM00086">
    <property type="entry name" value="PAC"/>
    <property type="match status" value="1"/>
</dbReference>
<dbReference type="InterPro" id="IPR050482">
    <property type="entry name" value="Sensor_HK_TwoCompSys"/>
</dbReference>
<feature type="transmembrane region" description="Helical" evidence="9">
    <location>
        <begin position="20"/>
        <end position="39"/>
    </location>
</feature>
<keyword evidence="6" id="KW-0418">Kinase</keyword>
<keyword evidence="9" id="KW-0812">Transmembrane</keyword>
<keyword evidence="3" id="KW-0597">Phosphoprotein</keyword>
<dbReference type="Gene3D" id="3.30.565.10">
    <property type="entry name" value="Histidine kinase-like ATPase, C-terminal domain"/>
    <property type="match status" value="1"/>
</dbReference>
<comment type="catalytic activity">
    <reaction evidence="1">
        <text>ATP + protein L-histidine = ADP + protein N-phospho-L-histidine.</text>
        <dbReference type="EC" id="2.7.13.3"/>
    </reaction>
</comment>
<evidence type="ECO:0000259" key="12">
    <source>
        <dbReference type="PROSITE" id="PS50113"/>
    </source>
</evidence>
<dbReference type="Gene3D" id="3.30.450.20">
    <property type="entry name" value="PAS domain"/>
    <property type="match status" value="1"/>
</dbReference>
<feature type="domain" description="PAC" evidence="12">
    <location>
        <begin position="301"/>
        <end position="353"/>
    </location>
</feature>
<dbReference type="RefSeq" id="WP_201166684.1">
    <property type="nucleotide sequence ID" value="NZ_JAEPWM010000001.1"/>
</dbReference>
<evidence type="ECO:0000256" key="6">
    <source>
        <dbReference type="ARBA" id="ARBA00022777"/>
    </source>
</evidence>
<dbReference type="PANTHER" id="PTHR24421:SF10">
    <property type="entry name" value="NITRATE_NITRITE SENSOR PROTEIN NARQ"/>
    <property type="match status" value="1"/>
</dbReference>
<dbReference type="CDD" id="cd16917">
    <property type="entry name" value="HATPase_UhpB-NarQ-NarX-like"/>
    <property type="match status" value="1"/>
</dbReference>
<dbReference type="InterPro" id="IPR035965">
    <property type="entry name" value="PAS-like_dom_sf"/>
</dbReference>
<keyword evidence="8" id="KW-0902">Two-component regulatory system</keyword>
<keyword evidence="9" id="KW-1133">Transmembrane helix</keyword>
<gene>
    <name evidence="13" type="ORF">JJB11_04490</name>
</gene>
<protein>
    <recommendedName>
        <fullName evidence="2">histidine kinase</fullName>
        <ecNumber evidence="2">2.7.13.3</ecNumber>
    </recommendedName>
</protein>
<dbReference type="GO" id="GO:0046983">
    <property type="term" value="F:protein dimerization activity"/>
    <property type="evidence" value="ECO:0007669"/>
    <property type="project" value="InterPro"/>
</dbReference>
<dbReference type="GO" id="GO:0005524">
    <property type="term" value="F:ATP binding"/>
    <property type="evidence" value="ECO:0007669"/>
    <property type="project" value="UniProtKB-KW"/>
</dbReference>
<feature type="domain" description="Histidine kinase" evidence="10">
    <location>
        <begin position="475"/>
        <end position="566"/>
    </location>
</feature>
<dbReference type="Proteomes" id="UP000630528">
    <property type="component" value="Unassembled WGS sequence"/>
</dbReference>
<reference evidence="13" key="1">
    <citation type="journal article" date="2012" name="J. Microbiol. Biotechnol.">
        <title>Ramlibacter ginsenosidimutans sp. nov., with ginsenoside-converting activity.</title>
        <authorList>
            <person name="Wang L."/>
            <person name="An D.S."/>
            <person name="Kim S.G."/>
            <person name="Jin F.X."/>
            <person name="Kim S.C."/>
            <person name="Lee S.T."/>
            <person name="Im W.T."/>
        </authorList>
    </citation>
    <scope>NUCLEOTIDE SEQUENCE</scope>
    <source>
        <strain evidence="13">KACC 17527</strain>
    </source>
</reference>
<evidence type="ECO:0000313" key="14">
    <source>
        <dbReference type="Proteomes" id="UP000630528"/>
    </source>
</evidence>
<dbReference type="Pfam" id="PF07730">
    <property type="entry name" value="HisKA_3"/>
    <property type="match status" value="1"/>
</dbReference>
<evidence type="ECO:0000256" key="2">
    <source>
        <dbReference type="ARBA" id="ARBA00012438"/>
    </source>
</evidence>
<keyword evidence="5" id="KW-0547">Nucleotide-binding</keyword>
<dbReference type="InterPro" id="IPR011712">
    <property type="entry name" value="Sig_transdc_His_kin_sub3_dim/P"/>
</dbReference>
<keyword evidence="14" id="KW-1185">Reference proteome</keyword>
<dbReference type="InterPro" id="IPR005467">
    <property type="entry name" value="His_kinase_dom"/>
</dbReference>
<dbReference type="InterPro" id="IPR000700">
    <property type="entry name" value="PAS-assoc_C"/>
</dbReference>
<dbReference type="InterPro" id="IPR036890">
    <property type="entry name" value="HATPase_C_sf"/>
</dbReference>
<dbReference type="SUPFAM" id="SSF55785">
    <property type="entry name" value="PYP-like sensor domain (PAS domain)"/>
    <property type="match status" value="1"/>
</dbReference>
<dbReference type="GO" id="GO:0000155">
    <property type="term" value="F:phosphorelay sensor kinase activity"/>
    <property type="evidence" value="ECO:0007669"/>
    <property type="project" value="InterPro"/>
</dbReference>
<dbReference type="PROSITE" id="PS50109">
    <property type="entry name" value="HIS_KIN"/>
    <property type="match status" value="1"/>
</dbReference>
<keyword evidence="9" id="KW-0472">Membrane</keyword>
<accession>A0A934WLE8</accession>
<evidence type="ECO:0000256" key="8">
    <source>
        <dbReference type="ARBA" id="ARBA00023012"/>
    </source>
</evidence>
<dbReference type="AlphaFoldDB" id="A0A934WLE8"/>
<dbReference type="PANTHER" id="PTHR24421">
    <property type="entry name" value="NITRATE/NITRITE SENSOR PROTEIN NARX-RELATED"/>
    <property type="match status" value="1"/>
</dbReference>
<dbReference type="PROSITE" id="PS50112">
    <property type="entry name" value="PAS"/>
    <property type="match status" value="1"/>
</dbReference>
<dbReference type="Pfam" id="PF13426">
    <property type="entry name" value="PAS_9"/>
    <property type="match status" value="1"/>
</dbReference>
<dbReference type="InterPro" id="IPR000014">
    <property type="entry name" value="PAS"/>
</dbReference>
<keyword evidence="7" id="KW-0067">ATP-binding</keyword>
<evidence type="ECO:0000313" key="13">
    <source>
        <dbReference type="EMBL" id="MBK6005343.1"/>
    </source>
</evidence>
<dbReference type="Gene3D" id="1.20.5.1930">
    <property type="match status" value="1"/>
</dbReference>
<evidence type="ECO:0000259" key="11">
    <source>
        <dbReference type="PROSITE" id="PS50112"/>
    </source>
</evidence>
<dbReference type="SMART" id="SM00387">
    <property type="entry name" value="HATPase_c"/>
    <property type="match status" value="1"/>
</dbReference>
<dbReference type="SMART" id="SM00091">
    <property type="entry name" value="PAS"/>
    <property type="match status" value="1"/>
</dbReference>
<evidence type="ECO:0000256" key="1">
    <source>
        <dbReference type="ARBA" id="ARBA00000085"/>
    </source>
</evidence>
<name>A0A934WLE8_9BURK</name>
<dbReference type="InterPro" id="IPR003594">
    <property type="entry name" value="HATPase_dom"/>
</dbReference>
<feature type="transmembrane region" description="Helical" evidence="9">
    <location>
        <begin position="188"/>
        <end position="210"/>
    </location>
</feature>
<dbReference type="Pfam" id="PF05227">
    <property type="entry name" value="CHASE3"/>
    <property type="match status" value="1"/>
</dbReference>
<organism evidence="13 14">
    <name type="scientific">Ramlibacter ginsenosidimutans</name>
    <dbReference type="NCBI Taxonomy" id="502333"/>
    <lineage>
        <taxon>Bacteria</taxon>
        <taxon>Pseudomonadati</taxon>
        <taxon>Pseudomonadota</taxon>
        <taxon>Betaproteobacteria</taxon>
        <taxon>Burkholderiales</taxon>
        <taxon>Comamonadaceae</taxon>
        <taxon>Ramlibacter</taxon>
    </lineage>
</organism>
<keyword evidence="4" id="KW-0808">Transferase</keyword>
<comment type="caution">
    <text evidence="13">The sequence shown here is derived from an EMBL/GenBank/DDBJ whole genome shotgun (WGS) entry which is preliminary data.</text>
</comment>
<dbReference type="SUPFAM" id="SSF55874">
    <property type="entry name" value="ATPase domain of HSP90 chaperone/DNA topoisomerase II/histidine kinase"/>
    <property type="match status" value="1"/>
</dbReference>
<dbReference type="CDD" id="cd00130">
    <property type="entry name" value="PAS"/>
    <property type="match status" value="1"/>
</dbReference>
<dbReference type="NCBIfam" id="TIGR00229">
    <property type="entry name" value="sensory_box"/>
    <property type="match status" value="1"/>
</dbReference>
<dbReference type="EMBL" id="JAEPWM010000001">
    <property type="protein sequence ID" value="MBK6005343.1"/>
    <property type="molecule type" value="Genomic_DNA"/>
</dbReference>
<evidence type="ECO:0000256" key="3">
    <source>
        <dbReference type="ARBA" id="ARBA00022553"/>
    </source>
</evidence>
<evidence type="ECO:0000256" key="7">
    <source>
        <dbReference type="ARBA" id="ARBA00022840"/>
    </source>
</evidence>
<evidence type="ECO:0000259" key="10">
    <source>
        <dbReference type="PROSITE" id="PS50109"/>
    </source>
</evidence>
<dbReference type="EC" id="2.7.13.3" evidence="2"/>
<sequence>MAMSLAQESPRAARRDPTLSGFVVAAVGAAVFVAGIYWVSAQQTRAQEWIGHTHEVLGAIATTRADLLEIQNGVRGFAITGRAEDLQPYEEARTAIRSDLRRLQDLTADNAVQQAHVAELQSALEPRLASAAAIVTARRTRGPEAALALVDAGEPTRQTAGLRDVLHAMAVEESRLLSARLAQHDNRIVAFWGTIAALLAALLATLSIFYRQQRRRELAERGLLESERRFHLMADSVTDYAIYMLDAAGRVQSWNPGAQRIKGYTPDEIVGQHFACFYPPEDRSAGKPAHALEIATAEGRFTEEAWRLRKDGSRFWASVTMTPLKDAQGRITGYAKITRDLTERMEAERAQHARELSMRLIAAQEEERRHIARELHDETGQSLTLIRMNLSELARQPGGGDRIVTDSIRLVEAAMAHIRSLSLRLRPPMLDDLGLSEALEWMLEQQARAAGWTTALEAPEFEERLPQDIETACFRIAQEALTNATRYSGATEVRVKVRLEPGQLLLEVRDNGRGFDLARYRSPEERTRHFGLVSMTERAALVGGELSIETAPGQGTSICARFPLPDGEAAALSPDYARAG</sequence>
<proteinExistence type="predicted"/>
<dbReference type="InterPro" id="IPR001610">
    <property type="entry name" value="PAC"/>
</dbReference>
<dbReference type="CDD" id="cd19410">
    <property type="entry name" value="HK9-like_sensor"/>
    <property type="match status" value="1"/>
</dbReference>
<dbReference type="GO" id="GO:0016020">
    <property type="term" value="C:membrane"/>
    <property type="evidence" value="ECO:0007669"/>
    <property type="project" value="InterPro"/>
</dbReference>
<dbReference type="Pfam" id="PF02518">
    <property type="entry name" value="HATPase_c"/>
    <property type="match status" value="1"/>
</dbReference>
<evidence type="ECO:0000256" key="9">
    <source>
        <dbReference type="SAM" id="Phobius"/>
    </source>
</evidence>
<evidence type="ECO:0000256" key="5">
    <source>
        <dbReference type="ARBA" id="ARBA00022741"/>
    </source>
</evidence>
<evidence type="ECO:0000256" key="4">
    <source>
        <dbReference type="ARBA" id="ARBA00022679"/>
    </source>
</evidence>
<feature type="domain" description="PAS" evidence="11">
    <location>
        <begin position="226"/>
        <end position="299"/>
    </location>
</feature>
<reference evidence="13" key="2">
    <citation type="submission" date="2021-01" db="EMBL/GenBank/DDBJ databases">
        <authorList>
            <person name="Kang M."/>
        </authorList>
    </citation>
    <scope>NUCLEOTIDE SEQUENCE</scope>
    <source>
        <strain evidence="13">KACC 17527</strain>
    </source>
</reference>